<dbReference type="GO" id="GO:0005813">
    <property type="term" value="C:centrosome"/>
    <property type="evidence" value="ECO:0007669"/>
    <property type="project" value="TreeGrafter"/>
</dbReference>
<dbReference type="GO" id="GO:0036064">
    <property type="term" value="C:ciliary basal body"/>
    <property type="evidence" value="ECO:0007669"/>
    <property type="project" value="TreeGrafter"/>
</dbReference>
<dbReference type="PANTHER" id="PTHR24110">
    <property type="entry name" value="CENTROSOMAL PROTEIN OF 78 KDA"/>
    <property type="match status" value="1"/>
</dbReference>
<feature type="region of interest" description="Disordered" evidence="2">
    <location>
        <begin position="448"/>
        <end position="509"/>
    </location>
</feature>
<dbReference type="SMART" id="SM00368">
    <property type="entry name" value="LRR_RI"/>
    <property type="match status" value="2"/>
</dbReference>
<dbReference type="InterPro" id="IPR032675">
    <property type="entry name" value="LRR_dom_sf"/>
</dbReference>
<dbReference type="Ensembl" id="ENSCMIT00000022782.1">
    <property type="protein sequence ID" value="ENSCMIP00000022395.1"/>
    <property type="gene ID" value="ENSCMIG00000010106.1"/>
</dbReference>
<reference evidence="4" key="2">
    <citation type="journal article" date="2007" name="PLoS Biol.">
        <title>Survey sequencing and comparative analysis of the elephant shark (Callorhinchus milii) genome.</title>
        <authorList>
            <person name="Venkatesh B."/>
            <person name="Kirkness E.F."/>
            <person name="Loh Y.H."/>
            <person name="Halpern A.L."/>
            <person name="Lee A.P."/>
            <person name="Johnson J."/>
            <person name="Dandona N."/>
            <person name="Viswanathan L.D."/>
            <person name="Tay A."/>
            <person name="Venter J.C."/>
            <person name="Strausberg R.L."/>
            <person name="Brenner S."/>
        </authorList>
    </citation>
    <scope>NUCLEOTIDE SEQUENCE [LARGE SCALE GENOMIC DNA]</scope>
</reference>
<dbReference type="PRINTS" id="PR02062">
    <property type="entry name" value="CENTROSOME78"/>
</dbReference>
<dbReference type="GO" id="GO:0044782">
    <property type="term" value="P:cilium organization"/>
    <property type="evidence" value="ECO:0007669"/>
    <property type="project" value="TreeGrafter"/>
</dbReference>
<organism evidence="3 4">
    <name type="scientific">Callorhinchus milii</name>
    <name type="common">Ghost shark</name>
    <dbReference type="NCBI Taxonomy" id="7868"/>
    <lineage>
        <taxon>Eukaryota</taxon>
        <taxon>Metazoa</taxon>
        <taxon>Chordata</taxon>
        <taxon>Craniata</taxon>
        <taxon>Vertebrata</taxon>
        <taxon>Chondrichthyes</taxon>
        <taxon>Holocephali</taxon>
        <taxon>Chimaeriformes</taxon>
        <taxon>Callorhinchidae</taxon>
        <taxon>Callorhinchus</taxon>
    </lineage>
</organism>
<evidence type="ECO:0000313" key="3">
    <source>
        <dbReference type="Ensembl" id="ENSCMIP00000022395.1"/>
    </source>
</evidence>
<dbReference type="GeneTree" id="ENSGT00390000013287"/>
<dbReference type="PANTHER" id="PTHR24110:SF3">
    <property type="entry name" value="CENTROSOMAL PROTEIN OF 78 KDA"/>
    <property type="match status" value="1"/>
</dbReference>
<dbReference type="Proteomes" id="UP000314986">
    <property type="component" value="Unassembled WGS sequence"/>
</dbReference>
<evidence type="ECO:0000313" key="4">
    <source>
        <dbReference type="Proteomes" id="UP000314986"/>
    </source>
</evidence>
<sequence length="509" mass="56141">MANIIKYQTTKRHGEVWAESLRYRHPDLDCMTGLRRITVSCNALIGDDGAIAFADALNDDLWLKALDLQQCGISDKGAKALLDALQSNAALVILDVRKNPLIDPVLAKSIIEKILVKTKEVNSEYKWLSPISSRNPAKQKSRRKAILLGHNLKGKATIRIGARKLTADRRKSSHVHPDAIPEPLPPGAEGYVPWRTAARAHRFRGFSPDMPLHQKEMQAGSHVKVTLESASSSETEESILTRKPPVEMTGGESSESITVKQYKRLKMELEECRLRLEEQKRARTRADAKFMELEIENTRLRNINLSMSETLQTQSVTNTILEDEGVLESIEASFQKFHAFLDLLKDAGLGQLATIAGIDQSDFGLVGRPQFSSTGGKDQKEQDVSTGDVWPLRTQMDRLNSENQVCFKEGASAVIPKCSKNGCVQFANESVDSRFVNLHSSHSSCGDEVAARSSCSNGPGNHSDRTRKQPTSGKNGLPQKQLASHHSGICPTHSVKGQFDAGTDSQEEL</sequence>
<dbReference type="InterPro" id="IPR026212">
    <property type="entry name" value="Cep78"/>
</dbReference>
<dbReference type="AlphaFoldDB" id="A0A4W3INX9"/>
<feature type="coiled-coil region" evidence="1">
    <location>
        <begin position="259"/>
        <end position="296"/>
    </location>
</feature>
<feature type="compositionally biased region" description="Basic and acidic residues" evidence="2">
    <location>
        <begin position="165"/>
        <end position="179"/>
    </location>
</feature>
<dbReference type="Pfam" id="PF13516">
    <property type="entry name" value="LRR_6"/>
    <property type="match status" value="2"/>
</dbReference>
<gene>
    <name evidence="3" type="primary">cep78</name>
</gene>
<reference evidence="4" key="1">
    <citation type="journal article" date="2006" name="Science">
        <title>Ancient noncoding elements conserved in the human genome.</title>
        <authorList>
            <person name="Venkatesh B."/>
            <person name="Kirkness E.F."/>
            <person name="Loh Y.H."/>
            <person name="Halpern A.L."/>
            <person name="Lee A.P."/>
            <person name="Johnson J."/>
            <person name="Dandona N."/>
            <person name="Viswanathan L.D."/>
            <person name="Tay A."/>
            <person name="Venter J.C."/>
            <person name="Strausberg R.L."/>
            <person name="Brenner S."/>
        </authorList>
    </citation>
    <scope>NUCLEOTIDE SEQUENCE [LARGE SCALE GENOMIC DNA]</scope>
</reference>
<proteinExistence type="predicted"/>
<dbReference type="InterPro" id="IPR001611">
    <property type="entry name" value="Leu-rich_rpt"/>
</dbReference>
<dbReference type="Gene3D" id="3.80.10.10">
    <property type="entry name" value="Ribonuclease Inhibitor"/>
    <property type="match status" value="1"/>
</dbReference>
<accession>A0A4W3INX9</accession>
<dbReference type="InParanoid" id="A0A4W3INX9"/>
<reference evidence="3" key="5">
    <citation type="submission" date="2025-09" db="UniProtKB">
        <authorList>
            <consortium name="Ensembl"/>
        </authorList>
    </citation>
    <scope>IDENTIFICATION</scope>
</reference>
<keyword evidence="4" id="KW-1185">Reference proteome</keyword>
<dbReference type="STRING" id="7868.ENSCMIP00000022395"/>
<protein>
    <submittedName>
        <fullName evidence="3">Centrosomal protein 78</fullName>
    </submittedName>
</protein>
<reference evidence="4" key="3">
    <citation type="journal article" date="2014" name="Nature">
        <title>Elephant shark genome provides unique insights into gnathostome evolution.</title>
        <authorList>
            <consortium name="International Elephant Shark Genome Sequencing Consortium"/>
            <person name="Venkatesh B."/>
            <person name="Lee A.P."/>
            <person name="Ravi V."/>
            <person name="Maurya A.K."/>
            <person name="Lian M.M."/>
            <person name="Swann J.B."/>
            <person name="Ohta Y."/>
            <person name="Flajnik M.F."/>
            <person name="Sutoh Y."/>
            <person name="Kasahara M."/>
            <person name="Hoon S."/>
            <person name="Gangu V."/>
            <person name="Roy S.W."/>
            <person name="Irimia M."/>
            <person name="Korzh V."/>
            <person name="Kondrychyn I."/>
            <person name="Lim Z.W."/>
            <person name="Tay B.H."/>
            <person name="Tohari S."/>
            <person name="Kong K.W."/>
            <person name="Ho S."/>
            <person name="Lorente-Galdos B."/>
            <person name="Quilez J."/>
            <person name="Marques-Bonet T."/>
            <person name="Raney B.J."/>
            <person name="Ingham P.W."/>
            <person name="Tay A."/>
            <person name="Hillier L.W."/>
            <person name="Minx P."/>
            <person name="Boehm T."/>
            <person name="Wilson R.K."/>
            <person name="Brenner S."/>
            <person name="Warren W.C."/>
        </authorList>
    </citation>
    <scope>NUCLEOTIDE SEQUENCE [LARGE SCALE GENOMIC DNA]</scope>
</reference>
<keyword evidence="1" id="KW-0175">Coiled coil</keyword>
<evidence type="ECO:0000256" key="1">
    <source>
        <dbReference type="SAM" id="Coils"/>
    </source>
</evidence>
<feature type="region of interest" description="Disordered" evidence="2">
    <location>
        <begin position="165"/>
        <end position="187"/>
    </location>
</feature>
<dbReference type="FunFam" id="3.80.10.10:FF:000057">
    <property type="entry name" value="Centrosomal protein of 78 kDa"/>
    <property type="match status" value="1"/>
</dbReference>
<evidence type="ECO:0000256" key="2">
    <source>
        <dbReference type="SAM" id="MobiDB-lite"/>
    </source>
</evidence>
<name>A0A4W3INX9_CALMI</name>
<reference evidence="3" key="4">
    <citation type="submission" date="2025-08" db="UniProtKB">
        <authorList>
            <consortium name="Ensembl"/>
        </authorList>
    </citation>
    <scope>IDENTIFICATION</scope>
</reference>
<dbReference type="SUPFAM" id="SSF52047">
    <property type="entry name" value="RNI-like"/>
    <property type="match status" value="1"/>
</dbReference>
<dbReference type="OMA" id="HIPWRTA"/>